<dbReference type="PANTHER" id="PTHR31325">
    <property type="entry name" value="OS01G0798800 PROTEIN-RELATED"/>
    <property type="match status" value="1"/>
</dbReference>
<keyword evidence="1" id="KW-0812">Transmembrane</keyword>
<feature type="transmembrane region" description="Helical" evidence="1">
    <location>
        <begin position="27"/>
        <end position="46"/>
    </location>
</feature>
<accession>A0A834HT12</accession>
<reference evidence="3" key="1">
    <citation type="submission" date="2019-11" db="EMBL/GenBank/DDBJ databases">
        <authorList>
            <person name="Liu Y."/>
            <person name="Hou J."/>
            <person name="Li T.-Q."/>
            <person name="Guan C.-H."/>
            <person name="Wu X."/>
            <person name="Wu H.-Z."/>
            <person name="Ling F."/>
            <person name="Zhang R."/>
            <person name="Shi X.-G."/>
            <person name="Ren J.-P."/>
            <person name="Chen E.-F."/>
            <person name="Sun J.-M."/>
        </authorList>
    </citation>
    <scope>NUCLEOTIDE SEQUENCE</scope>
    <source>
        <strain evidence="3">Adult_tree_wgs_1</strain>
        <tissue evidence="3">Leaves</tissue>
    </source>
</reference>
<proteinExistence type="predicted"/>
<feature type="transmembrane region" description="Helical" evidence="1">
    <location>
        <begin position="121"/>
        <end position="139"/>
    </location>
</feature>
<keyword evidence="4" id="KW-1185">Reference proteome</keyword>
<evidence type="ECO:0000256" key="1">
    <source>
        <dbReference type="SAM" id="Phobius"/>
    </source>
</evidence>
<sequence length="271" mass="30909">MMRKTNGKGEMDPIPTWVPTLWDMWDLQVLVLLSFTLQIILSLFGSRRKYISSVWISVLVWLAYLMVDWVATVALGRLSDVQGDCKKINILWAIWAPLLLLHVGGPDSITAYSFEDNQSWLRHLLGLAVQLFLAIYVILISWQNSWFSFMSIPALVAGMIKYRERTWVLKLVSGDKYLVSIPLGSLKHTPTKYYTEGNDYVRVLVLAHELLDDFMQYLESEGNLSVVGYPVSWAMGDNIMCDAVEVRMGLIPGKEMKIIIRIGLTLQLQGY</sequence>
<dbReference type="AlphaFoldDB" id="A0A834HT12"/>
<name>A0A834HT12_RHOSS</name>
<evidence type="ECO:0000259" key="2">
    <source>
        <dbReference type="Pfam" id="PF13968"/>
    </source>
</evidence>
<dbReference type="Pfam" id="PF13968">
    <property type="entry name" value="DUF4220"/>
    <property type="match status" value="1"/>
</dbReference>
<dbReference type="Proteomes" id="UP000626092">
    <property type="component" value="Unassembled WGS sequence"/>
</dbReference>
<feature type="transmembrane region" description="Helical" evidence="1">
    <location>
        <begin position="58"/>
        <end position="78"/>
    </location>
</feature>
<gene>
    <name evidence="3" type="ORF">RHSIM_Rhsim01G0022700</name>
</gene>
<keyword evidence="1" id="KW-0472">Membrane</keyword>
<organism evidence="3 4">
    <name type="scientific">Rhododendron simsii</name>
    <name type="common">Sims's rhododendron</name>
    <dbReference type="NCBI Taxonomy" id="118357"/>
    <lineage>
        <taxon>Eukaryota</taxon>
        <taxon>Viridiplantae</taxon>
        <taxon>Streptophyta</taxon>
        <taxon>Embryophyta</taxon>
        <taxon>Tracheophyta</taxon>
        <taxon>Spermatophyta</taxon>
        <taxon>Magnoliopsida</taxon>
        <taxon>eudicotyledons</taxon>
        <taxon>Gunneridae</taxon>
        <taxon>Pentapetalae</taxon>
        <taxon>asterids</taxon>
        <taxon>Ericales</taxon>
        <taxon>Ericaceae</taxon>
        <taxon>Ericoideae</taxon>
        <taxon>Rhodoreae</taxon>
        <taxon>Rhododendron</taxon>
    </lineage>
</organism>
<dbReference type="InterPro" id="IPR025315">
    <property type="entry name" value="DUF4220"/>
</dbReference>
<comment type="caution">
    <text evidence="3">The sequence shown here is derived from an EMBL/GenBank/DDBJ whole genome shotgun (WGS) entry which is preliminary data.</text>
</comment>
<feature type="domain" description="DUF4220" evidence="2">
    <location>
        <begin position="61"/>
        <end position="181"/>
    </location>
</feature>
<keyword evidence="1" id="KW-1133">Transmembrane helix</keyword>
<evidence type="ECO:0000313" key="4">
    <source>
        <dbReference type="Proteomes" id="UP000626092"/>
    </source>
</evidence>
<dbReference type="EMBL" id="WJXA01000001">
    <property type="protein sequence ID" value="KAF7153581.1"/>
    <property type="molecule type" value="Genomic_DNA"/>
</dbReference>
<evidence type="ECO:0000313" key="3">
    <source>
        <dbReference type="EMBL" id="KAF7153581.1"/>
    </source>
</evidence>
<feature type="transmembrane region" description="Helical" evidence="1">
    <location>
        <begin position="90"/>
        <end position="109"/>
    </location>
</feature>
<dbReference type="OrthoDB" id="1689146at2759"/>
<protein>
    <recommendedName>
        <fullName evidence="2">DUF4220 domain-containing protein</fullName>
    </recommendedName>
</protein>